<sequence>MEKAKVLRNLEKLALRDFEFINAGRILVVADNKNITGDIINSMCFKLDIDPNRIYKTDLIKIIDTIKDLKEID</sequence>
<organism evidence="1 2">
    <name type="scientific">Fusobacterium nucleatum subsp. polymorphum</name>
    <name type="common">Fusobacterium polymorphum</name>
    <dbReference type="NCBI Taxonomy" id="76857"/>
    <lineage>
        <taxon>Bacteria</taxon>
        <taxon>Fusobacteriati</taxon>
        <taxon>Fusobacteriota</taxon>
        <taxon>Fusobacteriia</taxon>
        <taxon>Fusobacteriales</taxon>
        <taxon>Fusobacteriaceae</taxon>
        <taxon>Fusobacterium</taxon>
    </lineage>
</organism>
<accession>A0A246ECU6</accession>
<dbReference type="EMBL" id="NHRT01000002">
    <property type="protein sequence ID" value="OWP23740.1"/>
    <property type="molecule type" value="Genomic_DNA"/>
</dbReference>
<reference evidence="1 2" key="1">
    <citation type="submission" date="2017-05" db="EMBL/GenBank/DDBJ databases">
        <title>Genome sequencing of Fusobacterium nucleatum subsp. polymorphum KCOM 1001 (=ChDC F119).</title>
        <authorList>
            <person name="Kook J.-K."/>
            <person name="Park S.-N."/>
            <person name="Lim Y.K."/>
            <person name="Roh H."/>
        </authorList>
    </citation>
    <scope>NUCLEOTIDE SEQUENCE [LARGE SCALE GENOMIC DNA]</scope>
    <source>
        <strain evidence="1 2">KCOM 1001</strain>
    </source>
</reference>
<proteinExistence type="predicted"/>
<evidence type="ECO:0000313" key="2">
    <source>
        <dbReference type="Proteomes" id="UP000197470"/>
    </source>
</evidence>
<gene>
    <name evidence="1" type="ORF">CA839_12155</name>
</gene>
<dbReference type="Proteomes" id="UP000197470">
    <property type="component" value="Unassembled WGS sequence"/>
</dbReference>
<name>A0A246ECU6_FUSNP</name>
<dbReference type="AlphaFoldDB" id="A0A246ECU6"/>
<protein>
    <submittedName>
        <fullName evidence="1">Uncharacterized protein</fullName>
    </submittedName>
</protein>
<evidence type="ECO:0000313" key="1">
    <source>
        <dbReference type="EMBL" id="OWP23740.1"/>
    </source>
</evidence>
<dbReference type="RefSeq" id="WP_088389665.1">
    <property type="nucleotide sequence ID" value="NZ_NHRT01000002.1"/>
</dbReference>
<comment type="caution">
    <text evidence="1">The sequence shown here is derived from an EMBL/GenBank/DDBJ whole genome shotgun (WGS) entry which is preliminary data.</text>
</comment>